<feature type="signal peptide" evidence="6">
    <location>
        <begin position="1"/>
        <end position="25"/>
    </location>
</feature>
<feature type="domain" description="Cytochrome b5 heme-binding" evidence="7">
    <location>
        <begin position="38"/>
        <end position="113"/>
    </location>
</feature>
<evidence type="ECO:0000256" key="1">
    <source>
        <dbReference type="ARBA" id="ARBA00022617"/>
    </source>
</evidence>
<dbReference type="InterPro" id="IPR018506">
    <property type="entry name" value="Cyt_B5_heme-BS"/>
</dbReference>
<dbReference type="SMART" id="SM01117">
    <property type="entry name" value="Cyt-b5"/>
    <property type="match status" value="1"/>
</dbReference>
<dbReference type="GO" id="GO:0046872">
    <property type="term" value="F:metal ion binding"/>
    <property type="evidence" value="ECO:0007669"/>
    <property type="project" value="UniProtKB-UniRule"/>
</dbReference>
<name>A0AAW1YFG5_RUBAR</name>
<dbReference type="PRINTS" id="PR00363">
    <property type="entry name" value="CYTOCHROMEB5"/>
</dbReference>
<keyword evidence="2 5" id="KW-0479">Metal-binding</keyword>
<dbReference type="GO" id="GO:0020037">
    <property type="term" value="F:heme binding"/>
    <property type="evidence" value="ECO:0007669"/>
    <property type="project" value="UniProtKB-UniRule"/>
</dbReference>
<dbReference type="Gene3D" id="3.10.120.10">
    <property type="entry name" value="Cytochrome b5-like heme/steroid binding domain"/>
    <property type="match status" value="1"/>
</dbReference>
<proteinExistence type="inferred from homology"/>
<keyword evidence="3 5" id="KW-0408">Iron</keyword>
<sequence length="119" mass="12799">MILAVVALVLCIFLGAFVLIPSGSSKKVKSNAKAEKTAKIYTKAEVSLHNKRTDCWVIIKNKVYDLSSYVEVHPGGDAILTHAGGDSTAGFYGPQHASLVYDMVHEFYVGDLEPGAVTN</sequence>
<evidence type="ECO:0000256" key="4">
    <source>
        <dbReference type="ARBA" id="ARBA00038168"/>
    </source>
</evidence>
<keyword evidence="9" id="KW-1185">Reference proteome</keyword>
<dbReference type="FunFam" id="3.10.120.10:FF:000007">
    <property type="entry name" value="Sulfite oxidase, mitochondrial"/>
    <property type="match status" value="1"/>
</dbReference>
<keyword evidence="6" id="KW-0732">Signal</keyword>
<gene>
    <name evidence="8" type="ORF">M0R45_003444</name>
</gene>
<keyword evidence="1 5" id="KW-0349">Heme</keyword>
<dbReference type="Proteomes" id="UP001457282">
    <property type="component" value="Unassembled WGS sequence"/>
</dbReference>
<comment type="similarity">
    <text evidence="4 5">Belongs to the cytochrome b5 family.</text>
</comment>
<dbReference type="AlphaFoldDB" id="A0AAW1YFG5"/>
<evidence type="ECO:0000256" key="6">
    <source>
        <dbReference type="SAM" id="SignalP"/>
    </source>
</evidence>
<dbReference type="PROSITE" id="PS50255">
    <property type="entry name" value="CYTOCHROME_B5_2"/>
    <property type="match status" value="1"/>
</dbReference>
<evidence type="ECO:0000256" key="5">
    <source>
        <dbReference type="RuleBase" id="RU362121"/>
    </source>
</evidence>
<protein>
    <recommendedName>
        <fullName evidence="7">Cytochrome b5 heme-binding domain-containing protein</fullName>
    </recommendedName>
</protein>
<dbReference type="EMBL" id="JBEDUW010000001">
    <property type="protein sequence ID" value="KAK9947843.1"/>
    <property type="molecule type" value="Genomic_DNA"/>
</dbReference>
<accession>A0AAW1YFG5</accession>
<evidence type="ECO:0000313" key="9">
    <source>
        <dbReference type="Proteomes" id="UP001457282"/>
    </source>
</evidence>
<reference evidence="8 9" key="1">
    <citation type="journal article" date="2023" name="G3 (Bethesda)">
        <title>A chromosome-length genome assembly and annotation of blackberry (Rubus argutus, cv. 'Hillquist').</title>
        <authorList>
            <person name="Bruna T."/>
            <person name="Aryal R."/>
            <person name="Dudchenko O."/>
            <person name="Sargent D.J."/>
            <person name="Mead D."/>
            <person name="Buti M."/>
            <person name="Cavallini A."/>
            <person name="Hytonen T."/>
            <person name="Andres J."/>
            <person name="Pham M."/>
            <person name="Weisz D."/>
            <person name="Mascagni F."/>
            <person name="Usai G."/>
            <person name="Natali L."/>
            <person name="Bassil N."/>
            <person name="Fernandez G.E."/>
            <person name="Lomsadze A."/>
            <person name="Armour M."/>
            <person name="Olukolu B."/>
            <person name="Poorten T."/>
            <person name="Britton C."/>
            <person name="Davik J."/>
            <person name="Ashrafi H."/>
            <person name="Aiden E.L."/>
            <person name="Borodovsky M."/>
            <person name="Worthington M."/>
        </authorList>
    </citation>
    <scope>NUCLEOTIDE SEQUENCE [LARGE SCALE GENOMIC DNA]</scope>
    <source>
        <strain evidence="8">PI 553951</strain>
    </source>
</reference>
<dbReference type="InterPro" id="IPR036400">
    <property type="entry name" value="Cyt_B5-like_heme/steroid_sf"/>
</dbReference>
<dbReference type="InterPro" id="IPR001199">
    <property type="entry name" value="Cyt_B5-like_heme/steroid-bd"/>
</dbReference>
<evidence type="ECO:0000259" key="7">
    <source>
        <dbReference type="PROSITE" id="PS50255"/>
    </source>
</evidence>
<dbReference type="Pfam" id="PF00173">
    <property type="entry name" value="Cyt-b5"/>
    <property type="match status" value="1"/>
</dbReference>
<feature type="chain" id="PRO_5044013635" description="Cytochrome b5 heme-binding domain-containing protein" evidence="6">
    <location>
        <begin position="26"/>
        <end position="119"/>
    </location>
</feature>
<dbReference type="GO" id="GO:0016020">
    <property type="term" value="C:membrane"/>
    <property type="evidence" value="ECO:0007669"/>
    <property type="project" value="TreeGrafter"/>
</dbReference>
<evidence type="ECO:0000313" key="8">
    <source>
        <dbReference type="EMBL" id="KAK9947843.1"/>
    </source>
</evidence>
<dbReference type="PANTHER" id="PTHR19359:SF95">
    <property type="entry name" value="CYTOCHROME B5 TYPE B"/>
    <property type="match status" value="1"/>
</dbReference>
<dbReference type="InterPro" id="IPR050668">
    <property type="entry name" value="Cytochrome_b5"/>
</dbReference>
<comment type="caution">
    <text evidence="8">The sequence shown here is derived from an EMBL/GenBank/DDBJ whole genome shotgun (WGS) entry which is preliminary data.</text>
</comment>
<organism evidence="8 9">
    <name type="scientific">Rubus argutus</name>
    <name type="common">Southern blackberry</name>
    <dbReference type="NCBI Taxonomy" id="59490"/>
    <lineage>
        <taxon>Eukaryota</taxon>
        <taxon>Viridiplantae</taxon>
        <taxon>Streptophyta</taxon>
        <taxon>Embryophyta</taxon>
        <taxon>Tracheophyta</taxon>
        <taxon>Spermatophyta</taxon>
        <taxon>Magnoliopsida</taxon>
        <taxon>eudicotyledons</taxon>
        <taxon>Gunneridae</taxon>
        <taxon>Pentapetalae</taxon>
        <taxon>rosids</taxon>
        <taxon>fabids</taxon>
        <taxon>Rosales</taxon>
        <taxon>Rosaceae</taxon>
        <taxon>Rosoideae</taxon>
        <taxon>Rosoideae incertae sedis</taxon>
        <taxon>Rubus</taxon>
    </lineage>
</organism>
<evidence type="ECO:0000256" key="3">
    <source>
        <dbReference type="ARBA" id="ARBA00023004"/>
    </source>
</evidence>
<dbReference type="SUPFAM" id="SSF55856">
    <property type="entry name" value="Cytochrome b5-like heme/steroid binding domain"/>
    <property type="match status" value="1"/>
</dbReference>
<evidence type="ECO:0000256" key="2">
    <source>
        <dbReference type="ARBA" id="ARBA00022723"/>
    </source>
</evidence>
<dbReference type="PANTHER" id="PTHR19359">
    <property type="entry name" value="CYTOCHROME B5"/>
    <property type="match status" value="1"/>
</dbReference>
<dbReference type="PROSITE" id="PS00191">
    <property type="entry name" value="CYTOCHROME_B5_1"/>
    <property type="match status" value="1"/>
</dbReference>